<evidence type="ECO:0000313" key="1">
    <source>
        <dbReference type="EMBL" id="MCD9639652.1"/>
    </source>
</evidence>
<gene>
    <name evidence="1" type="ORF">HAX54_024304</name>
</gene>
<dbReference type="Proteomes" id="UP000823775">
    <property type="component" value="Unassembled WGS sequence"/>
</dbReference>
<protein>
    <submittedName>
        <fullName evidence="1">Uncharacterized protein</fullName>
    </submittedName>
</protein>
<proteinExistence type="predicted"/>
<accession>A0ABS8UZW1</accession>
<organism evidence="1 2">
    <name type="scientific">Datura stramonium</name>
    <name type="common">Jimsonweed</name>
    <name type="synonym">Common thornapple</name>
    <dbReference type="NCBI Taxonomy" id="4076"/>
    <lineage>
        <taxon>Eukaryota</taxon>
        <taxon>Viridiplantae</taxon>
        <taxon>Streptophyta</taxon>
        <taxon>Embryophyta</taxon>
        <taxon>Tracheophyta</taxon>
        <taxon>Spermatophyta</taxon>
        <taxon>Magnoliopsida</taxon>
        <taxon>eudicotyledons</taxon>
        <taxon>Gunneridae</taxon>
        <taxon>Pentapetalae</taxon>
        <taxon>asterids</taxon>
        <taxon>lamiids</taxon>
        <taxon>Solanales</taxon>
        <taxon>Solanaceae</taxon>
        <taxon>Solanoideae</taxon>
        <taxon>Datureae</taxon>
        <taxon>Datura</taxon>
    </lineage>
</organism>
<reference evidence="1 2" key="1">
    <citation type="journal article" date="2021" name="BMC Genomics">
        <title>Datura genome reveals duplications of psychoactive alkaloid biosynthetic genes and high mutation rate following tissue culture.</title>
        <authorList>
            <person name="Rajewski A."/>
            <person name="Carter-House D."/>
            <person name="Stajich J."/>
            <person name="Litt A."/>
        </authorList>
    </citation>
    <scope>NUCLEOTIDE SEQUENCE [LARGE SCALE GENOMIC DNA]</scope>
    <source>
        <strain evidence="1">AR-01</strain>
    </source>
</reference>
<sequence length="202" mass="23313">MWLAGAIVSHANKGKEVDTSRKDFKGLIKGVTPSSLAPRAPPARNFRAQAIEEHGLKWSMHKRRPNTTLRTRLMKAVEDPVMYFLLIEKPPYRDICHILCGEHSTTRWTQNESGVHSTLLFSYFTRESKVWEWYPLTKRAMLMYKVGPIFVEPLYDDEPTVLIDVVDNDDDEEDDATMGAMMVYDTTDTDDQYFNPNDDDYA</sequence>
<dbReference type="EMBL" id="JACEIK010002967">
    <property type="protein sequence ID" value="MCD9639652.1"/>
    <property type="molecule type" value="Genomic_DNA"/>
</dbReference>
<comment type="caution">
    <text evidence="1">The sequence shown here is derived from an EMBL/GenBank/DDBJ whole genome shotgun (WGS) entry which is preliminary data.</text>
</comment>
<keyword evidence="2" id="KW-1185">Reference proteome</keyword>
<name>A0ABS8UZW1_DATST</name>
<evidence type="ECO:0000313" key="2">
    <source>
        <dbReference type="Proteomes" id="UP000823775"/>
    </source>
</evidence>